<protein>
    <submittedName>
        <fullName evidence="1">Uncharacterized protein</fullName>
    </submittedName>
</protein>
<evidence type="ECO:0000313" key="2">
    <source>
        <dbReference type="Proteomes" id="UP000521017"/>
    </source>
</evidence>
<dbReference type="RefSeq" id="WP_184623600.1">
    <property type="nucleotide sequence ID" value="NZ_JACHCC010000003.1"/>
</dbReference>
<gene>
    <name evidence="1" type="ORF">HDF25_001116</name>
</gene>
<name>A0A7X0J131_9SPHI</name>
<evidence type="ECO:0000313" key="1">
    <source>
        <dbReference type="EMBL" id="MBB6498975.1"/>
    </source>
</evidence>
<accession>A0A7X0J131</accession>
<proteinExistence type="predicted"/>
<dbReference type="EMBL" id="JACHCC010000003">
    <property type="protein sequence ID" value="MBB6498975.1"/>
    <property type="molecule type" value="Genomic_DNA"/>
</dbReference>
<sequence length="182" mass="21100">MKLHIRFIYFFIIMGLLPLLSHGQNPEDKVGRPLWKKSVDSIFMKSSEPEKVLKDSVALYSFCLNLEIIKDQKRNKSKVVRLSVNDSIVYRLFPAYKKLYAINYTSLLRNQKKVNLVIPIIISNTSPKAARKYNRQGDLLIDIESTETNFQRSFSSIVPKNKGWLEDGVILPPYIIRILNIQ</sequence>
<comment type="caution">
    <text evidence="1">The sequence shown here is derived from an EMBL/GenBank/DDBJ whole genome shotgun (WGS) entry which is preliminary data.</text>
</comment>
<reference evidence="1 2" key="1">
    <citation type="submission" date="2020-08" db="EMBL/GenBank/DDBJ databases">
        <title>Genomic Encyclopedia of Type Strains, Phase IV (KMG-V): Genome sequencing to study the core and pangenomes of soil and plant-associated prokaryotes.</title>
        <authorList>
            <person name="Whitman W."/>
        </authorList>
    </citation>
    <scope>NUCLEOTIDE SEQUENCE [LARGE SCALE GENOMIC DNA]</scope>
    <source>
        <strain evidence="1 2">M2T3</strain>
    </source>
</reference>
<dbReference type="AlphaFoldDB" id="A0A7X0J131"/>
<organism evidence="1 2">
    <name type="scientific">Pedobacter cryoconitis</name>
    <dbReference type="NCBI Taxonomy" id="188932"/>
    <lineage>
        <taxon>Bacteria</taxon>
        <taxon>Pseudomonadati</taxon>
        <taxon>Bacteroidota</taxon>
        <taxon>Sphingobacteriia</taxon>
        <taxon>Sphingobacteriales</taxon>
        <taxon>Sphingobacteriaceae</taxon>
        <taxon>Pedobacter</taxon>
    </lineage>
</organism>
<dbReference type="Proteomes" id="UP000521017">
    <property type="component" value="Unassembled WGS sequence"/>
</dbReference>